<evidence type="ECO:0000256" key="7">
    <source>
        <dbReference type="ARBA" id="ARBA00023286"/>
    </source>
</evidence>
<keyword evidence="8" id="KW-0407">Ion channel</keyword>
<evidence type="ECO:0000256" key="1">
    <source>
        <dbReference type="ARBA" id="ARBA00004141"/>
    </source>
</evidence>
<dbReference type="EMBL" id="LAZR01011696">
    <property type="protein sequence ID" value="KKM60336.1"/>
    <property type="molecule type" value="Genomic_DNA"/>
</dbReference>
<sequence length="359" mass="41149">MNKIYEAMDIADCAYLMHTGKLSFEISPEDKYTLAGKEIIFGAEEPLLAHKSDMDEYFRFQTVYAEDRSSIAKIPIENLYKLISTYNIGFSITKNIAKFVELTNQMYLKKEKKLSGTEMASKEYARMYVETVDILRKNYNKLKIDWLKQVVDRFSNSLVFTKGQAFKRSTAKSDLKVETDRLGEYTFDLKSGSILCEEDDIGNEMFVLNRGNLEVYIGSKKVADINRTGTVIGEMALLLGEKRSATIKTVTDCNVTIIKPENLENIASDMNDFFLNMAVNMCERLETNCNLIRGTNNLLVEEGSQSGAPKPPNERQNYKELLSLIRELERYHLKYKFDWMGDLLKGLKKDIGNIRGKYT</sequence>
<keyword evidence="6" id="KW-0472">Membrane</keyword>
<dbReference type="InterPro" id="IPR018488">
    <property type="entry name" value="cNMP-bd_CS"/>
</dbReference>
<keyword evidence="3" id="KW-0812">Transmembrane</keyword>
<evidence type="ECO:0000256" key="6">
    <source>
        <dbReference type="ARBA" id="ARBA00023136"/>
    </source>
</evidence>
<evidence type="ECO:0000256" key="2">
    <source>
        <dbReference type="ARBA" id="ARBA00022448"/>
    </source>
</evidence>
<keyword evidence="4" id="KW-1133">Transmembrane helix</keyword>
<dbReference type="PANTHER" id="PTHR45638">
    <property type="entry name" value="CYCLIC NUCLEOTIDE-GATED CATION CHANNEL SUBUNIT A"/>
    <property type="match status" value="1"/>
</dbReference>
<accession>A0A0F9JDJ2</accession>
<dbReference type="Pfam" id="PF00027">
    <property type="entry name" value="cNMP_binding"/>
    <property type="match status" value="1"/>
</dbReference>
<dbReference type="AlphaFoldDB" id="A0A0F9JDJ2"/>
<evidence type="ECO:0000256" key="8">
    <source>
        <dbReference type="ARBA" id="ARBA00023303"/>
    </source>
</evidence>
<dbReference type="InterPro" id="IPR050866">
    <property type="entry name" value="CNG_cation_channel"/>
</dbReference>
<evidence type="ECO:0000313" key="10">
    <source>
        <dbReference type="EMBL" id="KKM60336.1"/>
    </source>
</evidence>
<dbReference type="InterPro" id="IPR014710">
    <property type="entry name" value="RmlC-like_jellyroll"/>
</dbReference>
<dbReference type="PROSITE" id="PS50042">
    <property type="entry name" value="CNMP_BINDING_3"/>
    <property type="match status" value="1"/>
</dbReference>
<dbReference type="GO" id="GO:0005221">
    <property type="term" value="F:intracellularly cyclic nucleotide-activated monoatomic cation channel activity"/>
    <property type="evidence" value="ECO:0007669"/>
    <property type="project" value="InterPro"/>
</dbReference>
<dbReference type="SUPFAM" id="SSF51206">
    <property type="entry name" value="cAMP-binding domain-like"/>
    <property type="match status" value="1"/>
</dbReference>
<keyword evidence="5" id="KW-0406">Ion transport</keyword>
<name>A0A0F9JDJ2_9ZZZZ</name>
<evidence type="ECO:0000259" key="9">
    <source>
        <dbReference type="PROSITE" id="PS50042"/>
    </source>
</evidence>
<dbReference type="PROSITE" id="PS00889">
    <property type="entry name" value="CNMP_BINDING_2"/>
    <property type="match status" value="1"/>
</dbReference>
<evidence type="ECO:0000256" key="4">
    <source>
        <dbReference type="ARBA" id="ARBA00022989"/>
    </source>
</evidence>
<dbReference type="Gene3D" id="2.60.120.10">
    <property type="entry name" value="Jelly Rolls"/>
    <property type="match status" value="1"/>
</dbReference>
<organism evidence="10">
    <name type="scientific">marine sediment metagenome</name>
    <dbReference type="NCBI Taxonomy" id="412755"/>
    <lineage>
        <taxon>unclassified sequences</taxon>
        <taxon>metagenomes</taxon>
        <taxon>ecological metagenomes</taxon>
    </lineage>
</organism>
<reference evidence="10" key="1">
    <citation type="journal article" date="2015" name="Nature">
        <title>Complex archaea that bridge the gap between prokaryotes and eukaryotes.</title>
        <authorList>
            <person name="Spang A."/>
            <person name="Saw J.H."/>
            <person name="Jorgensen S.L."/>
            <person name="Zaremba-Niedzwiedzka K."/>
            <person name="Martijn J."/>
            <person name="Lind A.E."/>
            <person name="van Eijk R."/>
            <person name="Schleper C."/>
            <person name="Guy L."/>
            <person name="Ettema T.J."/>
        </authorList>
    </citation>
    <scope>NUCLEOTIDE SEQUENCE</scope>
</reference>
<dbReference type="GO" id="GO:0044877">
    <property type="term" value="F:protein-containing complex binding"/>
    <property type="evidence" value="ECO:0007669"/>
    <property type="project" value="TreeGrafter"/>
</dbReference>
<dbReference type="InterPro" id="IPR000595">
    <property type="entry name" value="cNMP-bd_dom"/>
</dbReference>
<feature type="domain" description="Cyclic nucleotide-binding" evidence="9">
    <location>
        <begin position="166"/>
        <end position="266"/>
    </location>
</feature>
<keyword evidence="7" id="KW-1071">Ligand-gated ion channel</keyword>
<proteinExistence type="predicted"/>
<dbReference type="PANTHER" id="PTHR45638:SF11">
    <property type="entry name" value="CYCLIC NUCLEOTIDE-GATED CATION CHANNEL SUBUNIT A"/>
    <property type="match status" value="1"/>
</dbReference>
<dbReference type="InterPro" id="IPR018490">
    <property type="entry name" value="cNMP-bd_dom_sf"/>
</dbReference>
<protein>
    <recommendedName>
        <fullName evidence="9">Cyclic nucleotide-binding domain-containing protein</fullName>
    </recommendedName>
</protein>
<comment type="subcellular location">
    <subcellularLocation>
        <location evidence="1">Membrane</location>
        <topology evidence="1">Multi-pass membrane protein</topology>
    </subcellularLocation>
</comment>
<dbReference type="CDD" id="cd00038">
    <property type="entry name" value="CAP_ED"/>
    <property type="match status" value="1"/>
</dbReference>
<dbReference type="GO" id="GO:0016020">
    <property type="term" value="C:membrane"/>
    <property type="evidence" value="ECO:0007669"/>
    <property type="project" value="UniProtKB-SubCell"/>
</dbReference>
<gene>
    <name evidence="10" type="ORF">LCGC14_1542870</name>
</gene>
<evidence type="ECO:0000256" key="5">
    <source>
        <dbReference type="ARBA" id="ARBA00023065"/>
    </source>
</evidence>
<comment type="caution">
    <text evidence="10">The sequence shown here is derived from an EMBL/GenBank/DDBJ whole genome shotgun (WGS) entry which is preliminary data.</text>
</comment>
<keyword evidence="2" id="KW-0813">Transport</keyword>
<evidence type="ECO:0000256" key="3">
    <source>
        <dbReference type="ARBA" id="ARBA00022692"/>
    </source>
</evidence>